<keyword evidence="3" id="KW-1003">Cell membrane</keyword>
<evidence type="ECO:0000313" key="8">
    <source>
        <dbReference type="Proteomes" id="UP001501577"/>
    </source>
</evidence>
<dbReference type="NCBIfam" id="NF041713">
    <property type="entry name" value="Tar_polymTarL"/>
    <property type="match status" value="1"/>
</dbReference>
<reference evidence="7 8" key="1">
    <citation type="journal article" date="2019" name="Int. J. Syst. Evol. Microbiol.">
        <title>The Global Catalogue of Microorganisms (GCM) 10K type strain sequencing project: providing services to taxonomists for standard genome sequencing and annotation.</title>
        <authorList>
            <consortium name="The Broad Institute Genomics Platform"/>
            <consortium name="The Broad Institute Genome Sequencing Center for Infectious Disease"/>
            <person name="Wu L."/>
            <person name="Ma J."/>
        </authorList>
    </citation>
    <scope>NUCLEOTIDE SEQUENCE [LARGE SCALE GENOMIC DNA]</scope>
    <source>
        <strain evidence="7 8">JCM 8736</strain>
    </source>
</reference>
<evidence type="ECO:0000256" key="3">
    <source>
        <dbReference type="ARBA" id="ARBA00022475"/>
    </source>
</evidence>
<dbReference type="InterPro" id="IPR049702">
    <property type="entry name" value="TarL"/>
</dbReference>
<name>A0ABN3Y1I2_9ENTE</name>
<dbReference type="Gene3D" id="3.40.50.11820">
    <property type="match status" value="1"/>
</dbReference>
<keyword evidence="4" id="KW-0808">Transferase</keyword>
<keyword evidence="8" id="KW-1185">Reference proteome</keyword>
<dbReference type="PANTHER" id="PTHR37316">
    <property type="entry name" value="TEICHOIC ACID GLYCEROL-PHOSPHATE PRIMASE"/>
    <property type="match status" value="1"/>
</dbReference>
<evidence type="ECO:0000256" key="4">
    <source>
        <dbReference type="ARBA" id="ARBA00022679"/>
    </source>
</evidence>
<dbReference type="Proteomes" id="UP001501577">
    <property type="component" value="Unassembled WGS sequence"/>
</dbReference>
<dbReference type="EMBL" id="BAAAXQ010000022">
    <property type="protein sequence ID" value="GAA3014024.1"/>
    <property type="molecule type" value="Genomic_DNA"/>
</dbReference>
<evidence type="ECO:0000256" key="6">
    <source>
        <dbReference type="ARBA" id="ARBA00023136"/>
    </source>
</evidence>
<dbReference type="Gene3D" id="3.40.50.12580">
    <property type="match status" value="1"/>
</dbReference>
<protein>
    <submittedName>
        <fullName evidence="7">CDP-glycerol glycerophosphotransferase family protein</fullName>
    </submittedName>
</protein>
<dbReference type="RefSeq" id="WP_068708947.1">
    <property type="nucleotide sequence ID" value="NZ_BAAAXQ010000022.1"/>
</dbReference>
<comment type="similarity">
    <text evidence="2">Belongs to the CDP-glycerol glycerophosphotransferase family.</text>
</comment>
<keyword evidence="5" id="KW-0777">Teichoic acid biosynthesis</keyword>
<dbReference type="InterPro" id="IPR007554">
    <property type="entry name" value="Glycerophosphate_synth"/>
</dbReference>
<dbReference type="InterPro" id="IPR043148">
    <property type="entry name" value="TagF_C"/>
</dbReference>
<dbReference type="SUPFAM" id="SSF53756">
    <property type="entry name" value="UDP-Glycosyltransferase/glycogen phosphorylase"/>
    <property type="match status" value="1"/>
</dbReference>
<organism evidence="7 8">
    <name type="scientific">Tetragenococcus solitarius</name>
    <dbReference type="NCBI Taxonomy" id="71453"/>
    <lineage>
        <taxon>Bacteria</taxon>
        <taxon>Bacillati</taxon>
        <taxon>Bacillota</taxon>
        <taxon>Bacilli</taxon>
        <taxon>Lactobacillales</taxon>
        <taxon>Enterococcaceae</taxon>
        <taxon>Tetragenococcus</taxon>
    </lineage>
</organism>
<comment type="caution">
    <text evidence="7">The sequence shown here is derived from an EMBL/GenBank/DDBJ whole genome shotgun (WGS) entry which is preliminary data.</text>
</comment>
<dbReference type="PANTHER" id="PTHR37316:SF2">
    <property type="entry name" value="TEICHOIC ACID RIBITOL-PHOSPHATE POLYMERASE TARK"/>
    <property type="match status" value="1"/>
</dbReference>
<dbReference type="InterPro" id="IPR043149">
    <property type="entry name" value="TagF_N"/>
</dbReference>
<comment type="subcellular location">
    <subcellularLocation>
        <location evidence="1">Cell membrane</location>
        <topology evidence="1">Peripheral membrane protein</topology>
    </subcellularLocation>
</comment>
<evidence type="ECO:0000256" key="1">
    <source>
        <dbReference type="ARBA" id="ARBA00004202"/>
    </source>
</evidence>
<keyword evidence="6" id="KW-0472">Membrane</keyword>
<accession>A0ABN3Y1I2</accession>
<evidence type="ECO:0000256" key="5">
    <source>
        <dbReference type="ARBA" id="ARBA00022944"/>
    </source>
</evidence>
<dbReference type="Pfam" id="PF04464">
    <property type="entry name" value="Glyphos_transf"/>
    <property type="match status" value="1"/>
</dbReference>
<proteinExistence type="inferred from homology"/>
<sequence>MVSSKIVIDEIYWERVQLFISGHAENLDISQSYFVLRNLVETKMLTANEVRVRGNEFLCRFDVAILDNGYYLPSGQYLLVNKQELDYIAQINPKFLDSHLYELTDEEWEKYEAKETKNGRNNYLLDRYTEVFRQGGNSKKRKYTVKPRISEEVNEFVLDVKFDGVNKPRKSVFSKRIKSIKKKYNKISFKIRNFFFHSIFKTARLLHRKKGNTVLFTSDSRESMSGNFEFVYNEMLRQGLDKEYKIHQIFKPNITERRGLIDKFRFPYLLGKSDYIFVDDFHPLIYKLNFKSMQEIIQVWHAVGAFKTVGFSRAGKRGGPLFDSKNHRNYTKAYVSSETDVPFYAEAFGIKEEYVKPTGVPRTDILFDKEYEKNVVAQLKAELPFINGKKVILFAPTFRGNGHRTAHYPFFKIDFERFARYCEANNAIVLFKMHPFVKNELNIPKKYENCFFDISSAREVNDILFITDILISDYSSLIYEFAVFQRPMLFYAFDLEDYITSRDFYEPYETFVPGKIVETFDELITALYQEDFEQEKVPKFLNKHFKYQDGKSSERLVDNLFSDQPQEKNEQVGETYG</sequence>
<dbReference type="InterPro" id="IPR051612">
    <property type="entry name" value="Teichoic_Acid_Biosynth"/>
</dbReference>
<evidence type="ECO:0000313" key="7">
    <source>
        <dbReference type="EMBL" id="GAA3014024.1"/>
    </source>
</evidence>
<evidence type="ECO:0000256" key="2">
    <source>
        <dbReference type="ARBA" id="ARBA00010488"/>
    </source>
</evidence>
<gene>
    <name evidence="7" type="ORF">GCM10019998_07600</name>
</gene>